<evidence type="ECO:0000256" key="4">
    <source>
        <dbReference type="ARBA" id="ARBA00007637"/>
    </source>
</evidence>
<name>A0AB94IVU9_9BACT</name>
<evidence type="ECO:0000256" key="2">
    <source>
        <dbReference type="ARBA" id="ARBA00001911"/>
    </source>
</evidence>
<evidence type="ECO:0000256" key="6">
    <source>
        <dbReference type="ARBA" id="ARBA00018569"/>
    </source>
</evidence>
<dbReference type="Gene3D" id="3.90.25.10">
    <property type="entry name" value="UDP-galactose 4-epimerase, domain 1"/>
    <property type="match status" value="1"/>
</dbReference>
<dbReference type="InterPro" id="IPR005886">
    <property type="entry name" value="UDP_G4E"/>
</dbReference>
<dbReference type="InterPro" id="IPR001509">
    <property type="entry name" value="Epimerase_deHydtase"/>
</dbReference>
<reference evidence="12 13" key="2">
    <citation type="submission" date="2010-03" db="EMBL/GenBank/DDBJ databases">
        <authorList>
            <person name="Pajon A."/>
        </authorList>
    </citation>
    <scope>NUCLEOTIDE SEQUENCE [LARGE SCALE GENOMIC DNA]</scope>
    <source>
        <strain evidence="12 13">SGP1</strain>
    </source>
</reference>
<evidence type="ECO:0000256" key="8">
    <source>
        <dbReference type="ARBA" id="ARBA00023235"/>
    </source>
</evidence>
<evidence type="ECO:0000256" key="10">
    <source>
        <dbReference type="RuleBase" id="RU366046"/>
    </source>
</evidence>
<comment type="catalytic activity">
    <reaction evidence="1 10">
        <text>UDP-alpha-D-glucose = UDP-alpha-D-galactose</text>
        <dbReference type="Rhea" id="RHEA:22168"/>
        <dbReference type="ChEBI" id="CHEBI:58885"/>
        <dbReference type="ChEBI" id="CHEBI:66914"/>
        <dbReference type="EC" id="5.1.3.2"/>
    </reaction>
</comment>
<dbReference type="AlphaFoldDB" id="A0AB94IVU9"/>
<dbReference type="GO" id="GO:0033499">
    <property type="term" value="P:galactose catabolic process via UDP-galactose, Leloir pathway"/>
    <property type="evidence" value="ECO:0007669"/>
    <property type="project" value="TreeGrafter"/>
</dbReference>
<dbReference type="Pfam" id="PF01370">
    <property type="entry name" value="Epimerase"/>
    <property type="match status" value="1"/>
</dbReference>
<reference evidence="13" key="1">
    <citation type="submission" date="2010-03" db="EMBL/GenBank/DDBJ databases">
        <title>The genome sequence of Synergistetes sp. SGP1.</title>
        <authorList>
            <consortium name="metaHIT consortium -- http://www.metahit.eu/"/>
            <person name="Pajon A."/>
            <person name="Turner K."/>
            <person name="Parkhill J."/>
            <person name="Wade W."/>
            <person name="Vartoukian S."/>
        </authorList>
    </citation>
    <scope>NUCLEOTIDE SEQUENCE [LARGE SCALE GENOMIC DNA]</scope>
    <source>
        <strain evidence="13">SGP1</strain>
    </source>
</reference>
<comment type="pathway">
    <text evidence="3 10">Carbohydrate metabolism; galactose metabolism.</text>
</comment>
<comment type="cofactor">
    <cofactor evidence="2 10">
        <name>NAD(+)</name>
        <dbReference type="ChEBI" id="CHEBI:57540"/>
    </cofactor>
</comment>
<dbReference type="PANTHER" id="PTHR43725:SF53">
    <property type="entry name" value="UDP-ARABINOSE 4-EPIMERASE 1"/>
    <property type="match status" value="1"/>
</dbReference>
<keyword evidence="9 10" id="KW-0119">Carbohydrate metabolism</keyword>
<dbReference type="PANTHER" id="PTHR43725">
    <property type="entry name" value="UDP-GLUCOSE 4-EPIMERASE"/>
    <property type="match status" value="1"/>
</dbReference>
<dbReference type="NCBIfam" id="TIGR01179">
    <property type="entry name" value="galE"/>
    <property type="match status" value="1"/>
</dbReference>
<proteinExistence type="inferred from homology"/>
<evidence type="ECO:0000256" key="1">
    <source>
        <dbReference type="ARBA" id="ARBA00000083"/>
    </source>
</evidence>
<dbReference type="CDD" id="cd05247">
    <property type="entry name" value="UDP_G4E_1_SDR_e"/>
    <property type="match status" value="1"/>
</dbReference>
<dbReference type="SUPFAM" id="SSF51735">
    <property type="entry name" value="NAD(P)-binding Rossmann-fold domains"/>
    <property type="match status" value="1"/>
</dbReference>
<evidence type="ECO:0000256" key="9">
    <source>
        <dbReference type="ARBA" id="ARBA00023277"/>
    </source>
</evidence>
<sequence>MAILVCGGAGYIGSHNVRALLDRGSEAVVVDNLWTGHRPAVPDGVPFYEGDVRDAALMDRIFSEHKIEAVLHFCACSLVGESVEKPLLYFANNVGGMQSLLEAMVRHGLRQIVFSSSAAVYGEPSRVPILEDDETKPTNPYGETKRVMERMMHWVGERHGIRYVSLRYFNVAGAWHDGSLGEDHRNETHLVPIILQVPLGRRDCVTVFGDDYPTPDGTCIRDYVYIEDLAQAHLMALDYLAKGGESRILNLGSGDGYSVMEMINAARRATGRDIPVKVGPRRAGDPARLVADSALAGRVLGWRPQVTSMEDIIASAWHWHSAHPQGWGN</sequence>
<dbReference type="Proteomes" id="UP000008957">
    <property type="component" value="Chromosome"/>
</dbReference>
<dbReference type="Gene3D" id="3.40.50.720">
    <property type="entry name" value="NAD(P)-binding Rossmann-like Domain"/>
    <property type="match status" value="1"/>
</dbReference>
<dbReference type="EC" id="5.1.3.2" evidence="5 10"/>
<dbReference type="GO" id="GO:0003978">
    <property type="term" value="F:UDP-glucose 4-epimerase activity"/>
    <property type="evidence" value="ECO:0007669"/>
    <property type="project" value="UniProtKB-UniRule"/>
</dbReference>
<accession>A0AB94IVU9</accession>
<evidence type="ECO:0000313" key="12">
    <source>
        <dbReference type="EMBL" id="CBL27883.1"/>
    </source>
</evidence>
<dbReference type="RefSeq" id="WP_015556030.1">
    <property type="nucleotide sequence ID" value="NC_021038.1"/>
</dbReference>
<feature type="domain" description="NAD-dependent epimerase/dehydratase" evidence="11">
    <location>
        <begin position="3"/>
        <end position="252"/>
    </location>
</feature>
<comment type="subunit">
    <text evidence="10">Homodimer.</text>
</comment>
<evidence type="ECO:0000313" key="13">
    <source>
        <dbReference type="Proteomes" id="UP000008957"/>
    </source>
</evidence>
<gene>
    <name evidence="12" type="ORF">SY1_04320</name>
</gene>
<evidence type="ECO:0000259" key="11">
    <source>
        <dbReference type="Pfam" id="PF01370"/>
    </source>
</evidence>
<evidence type="ECO:0000256" key="7">
    <source>
        <dbReference type="ARBA" id="ARBA00023027"/>
    </source>
</evidence>
<comment type="similarity">
    <text evidence="4 10">Belongs to the NAD(P)-dependent epimerase/dehydratase family.</text>
</comment>
<evidence type="ECO:0000256" key="3">
    <source>
        <dbReference type="ARBA" id="ARBA00004947"/>
    </source>
</evidence>
<dbReference type="KEGG" id="sbr:SY1_04320"/>
<dbReference type="InterPro" id="IPR036291">
    <property type="entry name" value="NAD(P)-bd_dom_sf"/>
</dbReference>
<evidence type="ECO:0000256" key="5">
    <source>
        <dbReference type="ARBA" id="ARBA00013189"/>
    </source>
</evidence>
<organism evidence="12 13">
    <name type="scientific">Fretibacterium fastidiosum</name>
    <dbReference type="NCBI Taxonomy" id="651822"/>
    <lineage>
        <taxon>Bacteria</taxon>
        <taxon>Thermotogati</taxon>
        <taxon>Synergistota</taxon>
        <taxon>Synergistia</taxon>
        <taxon>Synergistales</taxon>
        <taxon>Aminobacteriaceae</taxon>
        <taxon>Fretibacterium</taxon>
    </lineage>
</organism>
<keyword evidence="8 10" id="KW-0413">Isomerase</keyword>
<keyword evidence="7 10" id="KW-0520">NAD</keyword>
<protein>
    <recommendedName>
        <fullName evidence="6 10">UDP-glucose 4-epimerase</fullName>
        <ecNumber evidence="5 10">5.1.3.2</ecNumber>
    </recommendedName>
</protein>
<keyword evidence="13" id="KW-1185">Reference proteome</keyword>
<dbReference type="EMBL" id="FP929056">
    <property type="protein sequence ID" value="CBL27883.1"/>
    <property type="molecule type" value="Genomic_DNA"/>
</dbReference>